<dbReference type="OrthoDB" id="9804019at2"/>
<evidence type="ECO:0000256" key="2">
    <source>
        <dbReference type="ARBA" id="ARBA00022840"/>
    </source>
</evidence>
<dbReference type="Gene3D" id="3.40.50.300">
    <property type="entry name" value="P-loop containing nucleotide triphosphate hydrolases"/>
    <property type="match status" value="1"/>
</dbReference>
<dbReference type="Gene3D" id="1.10.10.60">
    <property type="entry name" value="Homeodomain-like"/>
    <property type="match status" value="1"/>
</dbReference>
<dbReference type="Pfam" id="PF00158">
    <property type="entry name" value="Sigma54_activat"/>
    <property type="match status" value="1"/>
</dbReference>
<dbReference type="Pfam" id="PF00072">
    <property type="entry name" value="Response_reg"/>
    <property type="match status" value="1"/>
</dbReference>
<evidence type="ECO:0000259" key="7">
    <source>
        <dbReference type="PROSITE" id="PS50045"/>
    </source>
</evidence>
<dbReference type="InterPro" id="IPR001789">
    <property type="entry name" value="Sig_transdc_resp-reg_receiver"/>
</dbReference>
<dbReference type="PRINTS" id="PR01590">
    <property type="entry name" value="HTHFIS"/>
</dbReference>
<dbReference type="PANTHER" id="PTHR32071">
    <property type="entry name" value="TRANSCRIPTIONAL REGULATORY PROTEIN"/>
    <property type="match status" value="1"/>
</dbReference>
<dbReference type="InterPro" id="IPR025943">
    <property type="entry name" value="Sigma_54_int_dom_ATP-bd_2"/>
</dbReference>
<dbReference type="SMART" id="SM00448">
    <property type="entry name" value="REC"/>
    <property type="match status" value="1"/>
</dbReference>
<dbReference type="SUPFAM" id="SSF52172">
    <property type="entry name" value="CheY-like"/>
    <property type="match status" value="1"/>
</dbReference>
<dbReference type="FunFam" id="3.40.50.300:FF:000006">
    <property type="entry name" value="DNA-binding transcriptional regulator NtrC"/>
    <property type="match status" value="1"/>
</dbReference>
<feature type="domain" description="Response regulatory" evidence="8">
    <location>
        <begin position="3"/>
        <end position="122"/>
    </location>
</feature>
<keyword evidence="1" id="KW-0547">Nucleotide-binding</keyword>
<evidence type="ECO:0000256" key="3">
    <source>
        <dbReference type="ARBA" id="ARBA00023015"/>
    </source>
</evidence>
<dbReference type="InterPro" id="IPR009057">
    <property type="entry name" value="Homeodomain-like_sf"/>
</dbReference>
<proteinExistence type="predicted"/>
<dbReference type="Gene3D" id="1.10.8.60">
    <property type="match status" value="1"/>
</dbReference>
<dbReference type="GO" id="GO:0005524">
    <property type="term" value="F:ATP binding"/>
    <property type="evidence" value="ECO:0007669"/>
    <property type="project" value="UniProtKB-KW"/>
</dbReference>
<evidence type="ECO:0000259" key="8">
    <source>
        <dbReference type="PROSITE" id="PS50110"/>
    </source>
</evidence>
<dbReference type="Pfam" id="PF02954">
    <property type="entry name" value="HTH_8"/>
    <property type="match status" value="1"/>
</dbReference>
<dbReference type="InterPro" id="IPR002197">
    <property type="entry name" value="HTH_Fis"/>
</dbReference>
<evidence type="ECO:0000256" key="4">
    <source>
        <dbReference type="ARBA" id="ARBA00023125"/>
    </source>
</evidence>
<dbReference type="PROSITE" id="PS50110">
    <property type="entry name" value="RESPONSE_REGULATORY"/>
    <property type="match status" value="1"/>
</dbReference>
<dbReference type="SMART" id="SM00382">
    <property type="entry name" value="AAA"/>
    <property type="match status" value="1"/>
</dbReference>
<dbReference type="Gene3D" id="3.40.50.2300">
    <property type="match status" value="1"/>
</dbReference>
<dbReference type="Pfam" id="PF25601">
    <property type="entry name" value="AAA_lid_14"/>
    <property type="match status" value="1"/>
</dbReference>
<gene>
    <name evidence="9" type="ORF">CEX98_04540</name>
</gene>
<dbReference type="CDD" id="cd00009">
    <property type="entry name" value="AAA"/>
    <property type="match status" value="1"/>
</dbReference>
<evidence type="ECO:0000313" key="9">
    <source>
        <dbReference type="EMBL" id="PCK32863.1"/>
    </source>
</evidence>
<dbReference type="GO" id="GO:0000160">
    <property type="term" value="P:phosphorelay signal transduction system"/>
    <property type="evidence" value="ECO:0007669"/>
    <property type="project" value="InterPro"/>
</dbReference>
<dbReference type="InterPro" id="IPR058031">
    <property type="entry name" value="AAA_lid_NorR"/>
</dbReference>
<keyword evidence="4" id="KW-0238">DNA-binding</keyword>
<dbReference type="AlphaFoldDB" id="A0A2A5JTS4"/>
<name>A0A2A5JTS4_PSEO7</name>
<evidence type="ECO:0000313" key="10">
    <source>
        <dbReference type="Proteomes" id="UP000228621"/>
    </source>
</evidence>
<evidence type="ECO:0000256" key="1">
    <source>
        <dbReference type="ARBA" id="ARBA00022741"/>
    </source>
</evidence>
<dbReference type="PROSITE" id="PS00688">
    <property type="entry name" value="SIGMA54_INTERACT_3"/>
    <property type="match status" value="1"/>
</dbReference>
<dbReference type="InterPro" id="IPR011006">
    <property type="entry name" value="CheY-like_superfamily"/>
</dbReference>
<organism evidence="9 10">
    <name type="scientific">Pseudoalteromonas piscicida</name>
    <dbReference type="NCBI Taxonomy" id="43662"/>
    <lineage>
        <taxon>Bacteria</taxon>
        <taxon>Pseudomonadati</taxon>
        <taxon>Pseudomonadota</taxon>
        <taxon>Gammaproteobacteria</taxon>
        <taxon>Alteromonadales</taxon>
        <taxon>Pseudoalteromonadaceae</taxon>
        <taxon>Pseudoalteromonas</taxon>
    </lineage>
</organism>
<evidence type="ECO:0000256" key="5">
    <source>
        <dbReference type="ARBA" id="ARBA00023163"/>
    </source>
</evidence>
<dbReference type="PROSITE" id="PS50045">
    <property type="entry name" value="SIGMA54_INTERACT_4"/>
    <property type="match status" value="1"/>
</dbReference>
<keyword evidence="3" id="KW-0805">Transcription regulation</keyword>
<keyword evidence="6" id="KW-0597">Phosphoprotein</keyword>
<dbReference type="InterPro" id="IPR027417">
    <property type="entry name" value="P-loop_NTPase"/>
</dbReference>
<keyword evidence="2" id="KW-0067">ATP-binding</keyword>
<feature type="domain" description="Sigma-54 factor interaction" evidence="7">
    <location>
        <begin position="150"/>
        <end position="379"/>
    </location>
</feature>
<feature type="modified residue" description="4-aspartylphosphate" evidence="6">
    <location>
        <position position="52"/>
    </location>
</feature>
<sequence length="460" mass="51185">MKKVLIVDDSLDIQASLKFLLEDEGYTCHGVVTPEAAFDYVSTQEVDLVLLDMNFTQDTTSGKEGLAAITKLTQIDPLLPIVVMTGWATLDLAVAALKQGAADFIEKPWDDERLAHSIKVQIEKRADRQHLARLSAENERLKKPHQTVDFVTQSEKKQRVLKQLTQLAQSDMNILLTGENGTGKSYYAQYVHEHSSRAGGSFVSINMGAVSDELFNSELFGHKKGAFTDAKADRVGAFTLASNGSLFLDEIANLSLQSQAKLLQVLEERKYAAVGSHKVLDNTARIISATNCQLNEAIANNQFRQDLYYRLNTIEVEIPPLRACPEDILPLAERFLMRFSQDYKKPTPSIMPCAVKALNAYDFPGNVRELKHMMERAVFTCSNAQVFASDLALHSTLHSALQPTNIATASASENHDLTLDEIIEQALFKRLEFHGGNVSKAAKSLGLSRSAWYRKMDKYE</sequence>
<comment type="caution">
    <text evidence="9">The sequence shown here is derived from an EMBL/GenBank/DDBJ whole genome shotgun (WGS) entry which is preliminary data.</text>
</comment>
<dbReference type="InterPro" id="IPR025944">
    <property type="entry name" value="Sigma_54_int_dom_CS"/>
</dbReference>
<dbReference type="EMBL" id="NKHF01000023">
    <property type="protein sequence ID" value="PCK32863.1"/>
    <property type="molecule type" value="Genomic_DNA"/>
</dbReference>
<accession>A0A2A5JTS4</accession>
<dbReference type="SUPFAM" id="SSF52540">
    <property type="entry name" value="P-loop containing nucleoside triphosphate hydrolases"/>
    <property type="match status" value="1"/>
</dbReference>
<dbReference type="InterPro" id="IPR003593">
    <property type="entry name" value="AAA+_ATPase"/>
</dbReference>
<dbReference type="InterPro" id="IPR002078">
    <property type="entry name" value="Sigma_54_int"/>
</dbReference>
<keyword evidence="10" id="KW-1185">Reference proteome</keyword>
<protein>
    <submittedName>
        <fullName evidence="9">Sigma-54-dependent Fis family transcriptional regulator</fullName>
    </submittedName>
</protein>
<keyword evidence="5" id="KW-0804">Transcription</keyword>
<evidence type="ECO:0000256" key="6">
    <source>
        <dbReference type="PROSITE-ProRule" id="PRU00169"/>
    </source>
</evidence>
<dbReference type="GO" id="GO:0006355">
    <property type="term" value="P:regulation of DNA-templated transcription"/>
    <property type="evidence" value="ECO:0007669"/>
    <property type="project" value="InterPro"/>
</dbReference>
<dbReference type="SUPFAM" id="SSF46689">
    <property type="entry name" value="Homeodomain-like"/>
    <property type="match status" value="1"/>
</dbReference>
<dbReference type="PROSITE" id="PS00676">
    <property type="entry name" value="SIGMA54_INTERACT_2"/>
    <property type="match status" value="1"/>
</dbReference>
<reference evidence="10" key="1">
    <citation type="journal article" date="2019" name="Genome Announc.">
        <title>Draft Genome Sequence of Pseudoalteromonas piscicida Strain 36Y ROTHPW, an Hypersaline Seawater Isolate from the South Coast of Sonora, Mexico.</title>
        <authorList>
            <person name="Sanchez-Diaz R."/>
            <person name="Molina-Garza Z.J."/>
            <person name="Cruz-Suarez L.E."/>
            <person name="Selvin J."/>
            <person name="Kiran G.S."/>
            <person name="Ibarra-Gamez J.C."/>
            <person name="Gomez-Gil B."/>
            <person name="Galaviz-Silva L."/>
        </authorList>
    </citation>
    <scope>NUCLEOTIDE SEQUENCE [LARGE SCALE GENOMIC DNA]</scope>
    <source>
        <strain evidence="10">36Y_RITHPW</strain>
    </source>
</reference>
<dbReference type="RefSeq" id="WP_099640933.1">
    <property type="nucleotide sequence ID" value="NZ_NKHF01000023.1"/>
</dbReference>
<dbReference type="GO" id="GO:0043565">
    <property type="term" value="F:sequence-specific DNA binding"/>
    <property type="evidence" value="ECO:0007669"/>
    <property type="project" value="InterPro"/>
</dbReference>
<dbReference type="Proteomes" id="UP000228621">
    <property type="component" value="Unassembled WGS sequence"/>
</dbReference>